<gene>
    <name evidence="1" type="ORF">CVT25_015345</name>
</gene>
<comment type="caution">
    <text evidence="1">The sequence shown here is derived from an EMBL/GenBank/DDBJ whole genome shotgun (WGS) entry which is preliminary data.</text>
</comment>
<name>A0A409WH92_PSICY</name>
<reference evidence="1 2" key="1">
    <citation type="journal article" date="2018" name="Evol. Lett.">
        <title>Horizontal gene cluster transfer increased hallucinogenic mushroom diversity.</title>
        <authorList>
            <person name="Reynolds H.T."/>
            <person name="Vijayakumar V."/>
            <person name="Gluck-Thaler E."/>
            <person name="Korotkin H.B."/>
            <person name="Matheny P.B."/>
            <person name="Slot J.C."/>
        </authorList>
    </citation>
    <scope>NUCLEOTIDE SEQUENCE [LARGE SCALE GENOMIC DNA]</scope>
    <source>
        <strain evidence="1 2">2631</strain>
    </source>
</reference>
<dbReference type="Proteomes" id="UP000283269">
    <property type="component" value="Unassembled WGS sequence"/>
</dbReference>
<sequence length="210" mass="23464">MAFTVRYVPLSPRMHDPAPQTKTSDVGSFQFVPLTQDIINKARKHFEDLVRDLSYTPVPTSFDQMGFPIFASTSTIPFDDMQVSAPITNPNYGEQQEYLSFLEQNIQPEPTLFSSADDPPEVDVDMDTAMAEMANLEASMAWNLTHDQLLEMESWDISSDAQLTAESSSDLEALLAATDPSNLEAIRTHLEEFEREFYGDSAPTPSPSNE</sequence>
<evidence type="ECO:0000313" key="1">
    <source>
        <dbReference type="EMBL" id="PPQ77851.1"/>
    </source>
</evidence>
<accession>A0A409WH92</accession>
<dbReference type="OrthoDB" id="10470669at2759"/>
<protein>
    <submittedName>
        <fullName evidence="1">Uncharacterized protein</fullName>
    </submittedName>
</protein>
<keyword evidence="2" id="KW-1185">Reference proteome</keyword>
<dbReference type="EMBL" id="NHYD01003433">
    <property type="protein sequence ID" value="PPQ77851.1"/>
    <property type="molecule type" value="Genomic_DNA"/>
</dbReference>
<proteinExistence type="predicted"/>
<evidence type="ECO:0000313" key="2">
    <source>
        <dbReference type="Proteomes" id="UP000283269"/>
    </source>
</evidence>
<organism evidence="1 2">
    <name type="scientific">Psilocybe cyanescens</name>
    <dbReference type="NCBI Taxonomy" id="93625"/>
    <lineage>
        <taxon>Eukaryota</taxon>
        <taxon>Fungi</taxon>
        <taxon>Dikarya</taxon>
        <taxon>Basidiomycota</taxon>
        <taxon>Agaricomycotina</taxon>
        <taxon>Agaricomycetes</taxon>
        <taxon>Agaricomycetidae</taxon>
        <taxon>Agaricales</taxon>
        <taxon>Agaricineae</taxon>
        <taxon>Strophariaceae</taxon>
        <taxon>Psilocybe</taxon>
    </lineage>
</organism>
<dbReference type="AlphaFoldDB" id="A0A409WH92"/>
<dbReference type="InParanoid" id="A0A409WH92"/>